<evidence type="ECO:0000256" key="6">
    <source>
        <dbReference type="ARBA" id="ARBA00023180"/>
    </source>
</evidence>
<evidence type="ECO:0000256" key="2">
    <source>
        <dbReference type="ARBA" id="ARBA00005964"/>
    </source>
</evidence>
<dbReference type="AlphaFoldDB" id="A0AAF0YJV2"/>
<dbReference type="Gene3D" id="3.40.50.1820">
    <property type="entry name" value="alpha/beta hydrolase"/>
    <property type="match status" value="1"/>
</dbReference>
<reference evidence="9" key="1">
    <citation type="submission" date="2023-10" db="EMBL/GenBank/DDBJ databases">
        <authorList>
            <person name="Noh H."/>
        </authorList>
    </citation>
    <scope>NUCLEOTIDE SEQUENCE</scope>
    <source>
        <strain evidence="9">DUCC4014</strain>
    </source>
</reference>
<dbReference type="PANTHER" id="PTHR11559">
    <property type="entry name" value="CARBOXYLESTERASE"/>
    <property type="match status" value="1"/>
</dbReference>
<dbReference type="GeneID" id="87812037"/>
<gene>
    <name evidence="9" type="primary">ARB_02369_3</name>
    <name evidence="9" type="ORF">LOC62_07G008873</name>
</gene>
<organism evidence="9 10">
    <name type="scientific">Vanrija pseudolonga</name>
    <dbReference type="NCBI Taxonomy" id="143232"/>
    <lineage>
        <taxon>Eukaryota</taxon>
        <taxon>Fungi</taxon>
        <taxon>Dikarya</taxon>
        <taxon>Basidiomycota</taxon>
        <taxon>Agaricomycotina</taxon>
        <taxon>Tremellomycetes</taxon>
        <taxon>Trichosporonales</taxon>
        <taxon>Trichosporonaceae</taxon>
        <taxon>Vanrija</taxon>
    </lineage>
</organism>
<comment type="similarity">
    <text evidence="2 7">Belongs to the type-B carboxylesterase/lipase family.</text>
</comment>
<dbReference type="RefSeq" id="XP_062631400.1">
    <property type="nucleotide sequence ID" value="XM_062775416.1"/>
</dbReference>
<keyword evidence="5 7" id="KW-0378">Hydrolase</keyword>
<dbReference type="GO" id="GO:0005576">
    <property type="term" value="C:extracellular region"/>
    <property type="evidence" value="ECO:0007669"/>
    <property type="project" value="UniProtKB-SubCell"/>
</dbReference>
<evidence type="ECO:0000313" key="9">
    <source>
        <dbReference type="EMBL" id="WOO85374.1"/>
    </source>
</evidence>
<dbReference type="InterPro" id="IPR050309">
    <property type="entry name" value="Type-B_Carboxylest/Lipase"/>
</dbReference>
<keyword evidence="4" id="KW-0732">Signal</keyword>
<evidence type="ECO:0000256" key="7">
    <source>
        <dbReference type="RuleBase" id="RU361235"/>
    </source>
</evidence>
<feature type="domain" description="Carboxylesterase type B" evidence="8">
    <location>
        <begin position="39"/>
        <end position="557"/>
    </location>
</feature>
<dbReference type="InterPro" id="IPR002018">
    <property type="entry name" value="CarbesteraseB"/>
</dbReference>
<evidence type="ECO:0000256" key="1">
    <source>
        <dbReference type="ARBA" id="ARBA00004613"/>
    </source>
</evidence>
<keyword evidence="10" id="KW-1185">Reference proteome</keyword>
<dbReference type="EC" id="3.1.1.-" evidence="7"/>
<dbReference type="SUPFAM" id="SSF53474">
    <property type="entry name" value="alpha/beta-Hydrolases"/>
    <property type="match status" value="1"/>
</dbReference>
<dbReference type="Proteomes" id="UP000827549">
    <property type="component" value="Chromosome 7"/>
</dbReference>
<dbReference type="Pfam" id="PF00135">
    <property type="entry name" value="COesterase"/>
    <property type="match status" value="1"/>
</dbReference>
<dbReference type="InterPro" id="IPR019826">
    <property type="entry name" value="Carboxylesterase_B_AS"/>
</dbReference>
<evidence type="ECO:0000256" key="4">
    <source>
        <dbReference type="ARBA" id="ARBA00022729"/>
    </source>
</evidence>
<name>A0AAF0YJV2_9TREE</name>
<evidence type="ECO:0000259" key="8">
    <source>
        <dbReference type="Pfam" id="PF00135"/>
    </source>
</evidence>
<keyword evidence="6" id="KW-0325">Glycoprotein</keyword>
<dbReference type="FunFam" id="3.40.50.1820:FF:000213">
    <property type="entry name" value="Carboxylic ester hydrolase"/>
    <property type="match status" value="1"/>
</dbReference>
<protein>
    <recommendedName>
        <fullName evidence="7">Carboxylic ester hydrolase</fullName>
        <ecNumber evidence="7">3.1.1.-</ecNumber>
    </recommendedName>
</protein>
<proteinExistence type="inferred from homology"/>
<comment type="subcellular location">
    <subcellularLocation>
        <location evidence="1">Secreted</location>
    </subcellularLocation>
</comment>
<dbReference type="GO" id="GO:0016787">
    <property type="term" value="F:hydrolase activity"/>
    <property type="evidence" value="ECO:0007669"/>
    <property type="project" value="UniProtKB-KW"/>
</dbReference>
<dbReference type="EMBL" id="CP086720">
    <property type="protein sequence ID" value="WOO85374.1"/>
    <property type="molecule type" value="Genomic_DNA"/>
</dbReference>
<evidence type="ECO:0000313" key="10">
    <source>
        <dbReference type="Proteomes" id="UP000827549"/>
    </source>
</evidence>
<evidence type="ECO:0000256" key="5">
    <source>
        <dbReference type="ARBA" id="ARBA00022801"/>
    </source>
</evidence>
<sequence length="582" mass="61754">MLLALVLSAAAALAAPGPYVTVGDNVNNLGARGTFPTVTITTPAGSLIGLARNDAEAFTGIPFAQPPVGPLRLAPPVRITTPLTNFDATQQAPACPQMLADASANDIISQVLNSVAANPFYISSTKAQEDCLNINVYRPKGTVAGANLPVLFWIFGGGFEMGYNSQYDGGSLVANSVALGKPFVLVAVNYRVGGFGFMPGKEIKAAGAANLGHLDQRIGLEWTADNIAAFGGDPSKVTIWGESAGAISVWNQMCLYDGNNKYKGNPLFRGGIMNSGGIAPAAPVDSPRAQAIYDRVVSQTVCAGQADTLNCLRGLPYADFLKAANSVPGMLSYTSIALSYLPRPDGKVLTASTDVLAKQNKYAAMPMISGNQEDEGTLFTLFQANSSATTDLITSYLNTVLFPNGPTATVAQLVNSYSPWIWDGWPYGTGVLNEWYIGFKRLASILGDLTFILARRIQLTATTTNNPSIPAWSYLSSYYYGTPVLGTFHGSDLNSVHFGVGLSSAGVKGIQSYYANFVYNLDPNNASGGTSTASAVSFNWPKYDTKSRTMIKFNLLNYETIADTFRSASYDVLSANPSVFQI</sequence>
<dbReference type="PROSITE" id="PS00122">
    <property type="entry name" value="CARBOXYLESTERASE_B_1"/>
    <property type="match status" value="1"/>
</dbReference>
<accession>A0AAF0YJV2</accession>
<keyword evidence="3" id="KW-0964">Secreted</keyword>
<evidence type="ECO:0000256" key="3">
    <source>
        <dbReference type="ARBA" id="ARBA00022525"/>
    </source>
</evidence>
<dbReference type="InterPro" id="IPR029058">
    <property type="entry name" value="AB_hydrolase_fold"/>
</dbReference>